<organism evidence="2 3">
    <name type="scientific">Cryobacterium psychrotolerans</name>
    <dbReference type="NCBI Taxonomy" id="386301"/>
    <lineage>
        <taxon>Bacteria</taxon>
        <taxon>Bacillati</taxon>
        <taxon>Actinomycetota</taxon>
        <taxon>Actinomycetes</taxon>
        <taxon>Micrococcales</taxon>
        <taxon>Microbacteriaceae</taxon>
        <taxon>Cryobacterium</taxon>
    </lineage>
</organism>
<evidence type="ECO:0000256" key="1">
    <source>
        <dbReference type="SAM" id="MobiDB-lite"/>
    </source>
</evidence>
<keyword evidence="3" id="KW-1185">Reference proteome</keyword>
<feature type="region of interest" description="Disordered" evidence="1">
    <location>
        <begin position="1"/>
        <end position="34"/>
    </location>
</feature>
<proteinExistence type="predicted"/>
<sequence length="147" mass="15680">MRRAARPGVSSTGAAPTALPSHPPAGAAGRAGTSDAAATVTAMTANDKQRVRRLSSTPLPMAYRVPWRVDRRHAPTYLLVNAGPEPLWGVSASIVGAAVMGASAPRRLLPGEALPVTVRGREIARDTVLVVRWFRPCGDEYLWRVSF</sequence>
<gene>
    <name evidence="2" type="ORF">SAMN05216282_11445</name>
</gene>
<feature type="compositionally biased region" description="Low complexity" evidence="1">
    <location>
        <begin position="25"/>
        <end position="34"/>
    </location>
</feature>
<evidence type="ECO:0000313" key="3">
    <source>
        <dbReference type="Proteomes" id="UP000198701"/>
    </source>
</evidence>
<dbReference type="AlphaFoldDB" id="A0A1G9F1W6"/>
<evidence type="ECO:0000313" key="2">
    <source>
        <dbReference type="EMBL" id="SDK82301.1"/>
    </source>
</evidence>
<name>A0A1G9F1W6_9MICO</name>
<reference evidence="2 3" key="1">
    <citation type="submission" date="2016-10" db="EMBL/GenBank/DDBJ databases">
        <authorList>
            <person name="de Groot N.N."/>
        </authorList>
    </citation>
    <scope>NUCLEOTIDE SEQUENCE [LARGE SCALE GENOMIC DNA]</scope>
    <source>
        <strain evidence="2 3">CGMCC 1.5382</strain>
    </source>
</reference>
<accession>A0A1G9F1W6</accession>
<dbReference type="Proteomes" id="UP000198701">
    <property type="component" value="Unassembled WGS sequence"/>
</dbReference>
<dbReference type="EMBL" id="FNFU01000014">
    <property type="protein sequence ID" value="SDK82301.1"/>
    <property type="molecule type" value="Genomic_DNA"/>
</dbReference>
<protein>
    <submittedName>
        <fullName evidence="2">Uncharacterized protein</fullName>
    </submittedName>
</protein>
<dbReference type="STRING" id="386301.SAMN05216282_11445"/>